<dbReference type="OrthoDB" id="9988524at2759"/>
<dbReference type="SUPFAM" id="SSF52799">
    <property type="entry name" value="(Phosphotyrosine protein) phosphatases II"/>
    <property type="match status" value="1"/>
</dbReference>
<evidence type="ECO:0000313" key="1">
    <source>
        <dbReference type="EMBL" id="CDS08888.1"/>
    </source>
</evidence>
<name>A0A077WP38_9FUNG</name>
<sequence length="318" mass="35804">MSETSSDKGSNSFLSYTGLLNFRDLGVSSADNAENKRYIKEGTIFRSATLDNLNDNDVQDFIQQHNIRTIIDLRTSRECRGEAAIDKSFPTTVVESMRPSELLNLEQSRPELVHQEVDPNAKTVLRKKYRIALTGRNFERNAVFMSCTLRQKSLLIWYLLSCQHDRAALLVGREVLAPMGVANMYKQFLAHCSDEILETLLLFTNPDNYPIQIHCTQGKDRTGLISCLLLSMAGVPEDIIVKDYAKTQAGLAPIRKDMINDLKRVGLSEEFADAPPKNMRELLDYLNATYGSVKGYLESIGFNAALQERVRSIIAETN</sequence>
<dbReference type="PANTHER" id="PTHR31126:SF1">
    <property type="entry name" value="TYROSINE SPECIFIC PROTEIN PHOSPHATASES DOMAIN-CONTAINING PROTEIN"/>
    <property type="match status" value="1"/>
</dbReference>
<accession>A0A077WP38</accession>
<dbReference type="PROSITE" id="PS00383">
    <property type="entry name" value="TYR_PHOSPHATASE_1"/>
    <property type="match status" value="1"/>
</dbReference>
<organism evidence="1">
    <name type="scientific">Lichtheimia ramosa</name>
    <dbReference type="NCBI Taxonomy" id="688394"/>
    <lineage>
        <taxon>Eukaryota</taxon>
        <taxon>Fungi</taxon>
        <taxon>Fungi incertae sedis</taxon>
        <taxon>Mucoromycota</taxon>
        <taxon>Mucoromycotina</taxon>
        <taxon>Mucoromycetes</taxon>
        <taxon>Mucorales</taxon>
        <taxon>Lichtheimiaceae</taxon>
        <taxon>Lichtheimia</taxon>
    </lineage>
</organism>
<reference evidence="1" key="1">
    <citation type="journal article" date="2014" name="Genome Announc.">
        <title>De novo whole-genome sequence and genome annotation of Lichtheimia ramosa.</title>
        <authorList>
            <person name="Linde J."/>
            <person name="Schwartze V."/>
            <person name="Binder U."/>
            <person name="Lass-Florl C."/>
            <person name="Voigt K."/>
            <person name="Horn F."/>
        </authorList>
    </citation>
    <scope>NUCLEOTIDE SEQUENCE</scope>
    <source>
        <strain evidence="1">JMRC FSU:6197</strain>
    </source>
</reference>
<evidence type="ECO:0008006" key="2">
    <source>
        <dbReference type="Google" id="ProtNLM"/>
    </source>
</evidence>
<proteinExistence type="predicted"/>
<dbReference type="InterPro" id="IPR016130">
    <property type="entry name" value="Tyr_Pase_AS"/>
</dbReference>
<dbReference type="GO" id="GO:0004721">
    <property type="term" value="F:phosphoprotein phosphatase activity"/>
    <property type="evidence" value="ECO:0007669"/>
    <property type="project" value="InterPro"/>
</dbReference>
<dbReference type="Pfam" id="PF13350">
    <property type="entry name" value="Y_phosphatase3"/>
    <property type="match status" value="1"/>
</dbReference>
<dbReference type="InterPro" id="IPR029021">
    <property type="entry name" value="Prot-tyrosine_phosphatase-like"/>
</dbReference>
<dbReference type="InterPro" id="IPR026893">
    <property type="entry name" value="Tyr/Ser_Pase_IphP-type"/>
</dbReference>
<dbReference type="EMBL" id="LK023328">
    <property type="protein sequence ID" value="CDS08888.1"/>
    <property type="molecule type" value="Genomic_DNA"/>
</dbReference>
<dbReference type="AlphaFoldDB" id="A0A077WP38"/>
<dbReference type="Gene3D" id="3.90.190.10">
    <property type="entry name" value="Protein tyrosine phosphatase superfamily"/>
    <property type="match status" value="1"/>
</dbReference>
<protein>
    <recommendedName>
        <fullName evidence="2">Tyrosine specific protein phosphatases domain-containing protein</fullName>
    </recommendedName>
</protein>
<dbReference type="PANTHER" id="PTHR31126">
    <property type="entry name" value="TYROSINE-PROTEIN PHOSPHATASE"/>
    <property type="match status" value="1"/>
</dbReference>
<gene>
    <name evidence="1" type="ORF">LRAMOSA10249</name>
</gene>